<dbReference type="PIRSF" id="PIRSF037227">
    <property type="entry name" value="Aminobenzoyl-glu_utiliz_pB"/>
    <property type="match status" value="1"/>
</dbReference>
<dbReference type="RefSeq" id="WP_415841231.1">
    <property type="nucleotide sequence ID" value="NZ_CBCSKY010000083.1"/>
</dbReference>
<dbReference type="PANTHER" id="PTHR30575:SF0">
    <property type="entry name" value="XAA-ARG DIPEPTIDASE"/>
    <property type="match status" value="1"/>
</dbReference>
<dbReference type="STRING" id="1174501.SAMN05216192_14012"/>
<dbReference type="Gene3D" id="3.30.70.360">
    <property type="match status" value="1"/>
</dbReference>
<dbReference type="EMBL" id="FNDX01000040">
    <property type="protein sequence ID" value="SDK37915.1"/>
    <property type="molecule type" value="Genomic_DNA"/>
</dbReference>
<dbReference type="FunFam" id="3.30.70.360:FF:000004">
    <property type="entry name" value="Peptidase M20 domain-containing protein 2"/>
    <property type="match status" value="1"/>
</dbReference>
<dbReference type="InterPro" id="IPR017145">
    <property type="entry name" value="Aminobenzoyl-glu_utiliz_pB"/>
</dbReference>
<evidence type="ECO:0000313" key="1">
    <source>
        <dbReference type="EMBL" id="SDK37915.1"/>
    </source>
</evidence>
<dbReference type="InterPro" id="IPR002933">
    <property type="entry name" value="Peptidase_M20"/>
</dbReference>
<dbReference type="GO" id="GO:0005737">
    <property type="term" value="C:cytoplasm"/>
    <property type="evidence" value="ECO:0007669"/>
    <property type="project" value="TreeGrafter"/>
</dbReference>
<reference evidence="2" key="1">
    <citation type="submission" date="2016-10" db="EMBL/GenBank/DDBJ databases">
        <authorList>
            <person name="Varghese N."/>
            <person name="Submissions S."/>
        </authorList>
    </citation>
    <scope>NUCLEOTIDE SEQUENCE [LARGE SCALE GENOMIC DNA]</scope>
    <source>
        <strain evidence="2">CGMCC 1.11012</strain>
    </source>
</reference>
<dbReference type="GO" id="GO:0016805">
    <property type="term" value="F:dipeptidase activity"/>
    <property type="evidence" value="ECO:0007669"/>
    <property type="project" value="TreeGrafter"/>
</dbReference>
<proteinExistence type="predicted"/>
<dbReference type="SUPFAM" id="SSF53187">
    <property type="entry name" value="Zn-dependent exopeptidases"/>
    <property type="match status" value="1"/>
</dbReference>
<dbReference type="GO" id="GO:0046657">
    <property type="term" value="P:folic acid catabolic process"/>
    <property type="evidence" value="ECO:0007669"/>
    <property type="project" value="TreeGrafter"/>
</dbReference>
<dbReference type="Proteomes" id="UP000199050">
    <property type="component" value="Unassembled WGS sequence"/>
</dbReference>
<gene>
    <name evidence="1" type="ORF">SAMN05216192_14012</name>
</gene>
<dbReference type="AlphaFoldDB" id="A0A1G9BGD9"/>
<organism evidence="1 2">
    <name type="scientific">Paenibacillus typhae</name>
    <dbReference type="NCBI Taxonomy" id="1174501"/>
    <lineage>
        <taxon>Bacteria</taxon>
        <taxon>Bacillati</taxon>
        <taxon>Bacillota</taxon>
        <taxon>Bacilli</taxon>
        <taxon>Bacillales</taxon>
        <taxon>Paenibacillaceae</taxon>
        <taxon>Paenibacillus</taxon>
    </lineage>
</organism>
<dbReference type="SUPFAM" id="SSF55031">
    <property type="entry name" value="Bacterial exopeptidase dimerisation domain"/>
    <property type="match status" value="1"/>
</dbReference>
<name>A0A1G9BGD9_9BACL</name>
<dbReference type="InterPro" id="IPR036264">
    <property type="entry name" value="Bact_exopeptidase_dim_dom"/>
</dbReference>
<dbReference type="Gene3D" id="3.40.630.10">
    <property type="entry name" value="Zn peptidases"/>
    <property type="match status" value="1"/>
</dbReference>
<dbReference type="Pfam" id="PF01546">
    <property type="entry name" value="Peptidase_M20"/>
    <property type="match status" value="1"/>
</dbReference>
<dbReference type="InterPro" id="IPR017439">
    <property type="entry name" value="Amidohydrolase"/>
</dbReference>
<keyword evidence="2" id="KW-1185">Reference proteome</keyword>
<protein>
    <submittedName>
        <fullName evidence="1">Aminobenzoyl-glutamate utilization protein B</fullName>
    </submittedName>
</protein>
<dbReference type="PANTHER" id="PTHR30575">
    <property type="entry name" value="PEPTIDASE M20"/>
    <property type="match status" value="1"/>
</dbReference>
<dbReference type="GO" id="GO:0071713">
    <property type="term" value="F:para-aminobenzoyl-glutamate hydrolase activity"/>
    <property type="evidence" value="ECO:0007669"/>
    <property type="project" value="TreeGrafter"/>
</dbReference>
<evidence type="ECO:0000313" key="2">
    <source>
        <dbReference type="Proteomes" id="UP000199050"/>
    </source>
</evidence>
<dbReference type="NCBIfam" id="TIGR01891">
    <property type="entry name" value="amidohydrolases"/>
    <property type="match status" value="1"/>
</dbReference>
<dbReference type="InterPro" id="IPR052030">
    <property type="entry name" value="Peptidase_M20/M20A_hydrolases"/>
</dbReference>
<accession>A0A1G9BGD9</accession>
<sequence length="487" mass="52043">MNMTIDLTRFVSEAIERKKEAFTSASDQIWGFAETRFDEYQSADVLIRALEAEGFSIEKGVAGLATGFIASFRTASGGPVIALLGEYDALADLSQEAGLSEYRPVQPRGNGHGCGHNLLGVGALAAAVAVKEYMAAHPEAVGEVRFYGCPAEESGYGKTYLAREGYFKDVDAAFTWHPHAMNAVMHGSSNAVIHASFYFKGISAHAAAAPHLGRSALDAVELMNIGANYMREHMLDQARLHYAITNSGGLAPNVVQADAEVTYLVRAPKSAQVRDLFARLVKVAEGAALMTGTQMQFRYEGACANLVPNSTLERVLFKHLSALDAPAYSEEEYAFAKAIYETLPESNKQEAAAMVGPKLAPLLAERPLSSFVVPYSDEKEMFMGGSTDVADVSWNVPTAQCGAATMAFGTPLHAWQTVAQGKSSYAHKGMLLAAKAMAAAAIETLLQPELVAKAQAELKERLGGEVYDCLVPADVYPPKTGAAELAV</sequence>